<dbReference type="EMBL" id="MEVF01000022">
    <property type="protein sequence ID" value="OGC49363.1"/>
    <property type="molecule type" value="Genomic_DNA"/>
</dbReference>
<dbReference type="GO" id="GO:0030414">
    <property type="term" value="F:peptidase inhibitor activity"/>
    <property type="evidence" value="ECO:0007669"/>
    <property type="project" value="InterPro"/>
</dbReference>
<evidence type="ECO:0000313" key="3">
    <source>
        <dbReference type="Proteomes" id="UP000177458"/>
    </source>
</evidence>
<feature type="domain" description="Pacifastin" evidence="1">
    <location>
        <begin position="55"/>
        <end position="80"/>
    </location>
</feature>
<dbReference type="Proteomes" id="UP000177458">
    <property type="component" value="Unassembled WGS sequence"/>
</dbReference>
<dbReference type="Gene3D" id="2.10.70.10">
    <property type="entry name" value="Complement Module, domain 1"/>
    <property type="match status" value="1"/>
</dbReference>
<reference evidence="2 3" key="1">
    <citation type="journal article" date="2016" name="Nat. Commun.">
        <title>Thousands of microbial genomes shed light on interconnected biogeochemical processes in an aquifer system.</title>
        <authorList>
            <person name="Anantharaman K."/>
            <person name="Brown C.T."/>
            <person name="Hug L.A."/>
            <person name="Sharon I."/>
            <person name="Castelle C.J."/>
            <person name="Probst A.J."/>
            <person name="Thomas B.C."/>
            <person name="Singh A."/>
            <person name="Wilkins M.J."/>
            <person name="Karaoz U."/>
            <person name="Brodie E.L."/>
            <person name="Williams K.H."/>
            <person name="Hubbard S.S."/>
            <person name="Banfield J.F."/>
        </authorList>
    </citation>
    <scope>NUCLEOTIDE SEQUENCE [LARGE SCALE GENOMIC DNA]</scope>
</reference>
<evidence type="ECO:0000259" key="1">
    <source>
        <dbReference type="Pfam" id="PF05375"/>
    </source>
</evidence>
<proteinExistence type="predicted"/>
<name>A0A1F4UYR7_UNCKA</name>
<dbReference type="AlphaFoldDB" id="A0A1F4UYR7"/>
<dbReference type="Pfam" id="PF05375">
    <property type="entry name" value="Pacifastin_I"/>
    <property type="match status" value="1"/>
</dbReference>
<dbReference type="InterPro" id="IPR008037">
    <property type="entry name" value="Pacifastin_dom"/>
</dbReference>
<evidence type="ECO:0000313" key="2">
    <source>
        <dbReference type="EMBL" id="OGC49363.1"/>
    </source>
</evidence>
<sequence>MKPILITLVSLAFGIIIGFALGKASTNTVPEYDYVTPPIGEPQSCTYKGVTYLSGAGFKDDCNSCSCENGEVACTLMACD</sequence>
<comment type="caution">
    <text evidence="2">The sequence shown here is derived from an EMBL/GenBank/DDBJ whole genome shotgun (WGS) entry which is preliminary data.</text>
</comment>
<gene>
    <name evidence="2" type="ORF">A3A69_02245</name>
</gene>
<organism evidence="2 3">
    <name type="scientific">candidate division WWE3 bacterium RIFCSPLOWO2_01_FULL_37_15</name>
    <dbReference type="NCBI Taxonomy" id="1802622"/>
    <lineage>
        <taxon>Bacteria</taxon>
        <taxon>Katanobacteria</taxon>
    </lineage>
</organism>
<accession>A0A1F4UYR7</accession>
<protein>
    <recommendedName>
        <fullName evidence="1">Pacifastin domain-containing protein</fullName>
    </recommendedName>
</protein>
<dbReference type="SUPFAM" id="SSF57603">
    <property type="entry name" value="FnI-like domain"/>
    <property type="match status" value="1"/>
</dbReference>